<evidence type="ECO:0000313" key="4">
    <source>
        <dbReference type="Proteomes" id="UP001054889"/>
    </source>
</evidence>
<dbReference type="PANTHER" id="PTHR48104:SF36">
    <property type="entry name" value="ICE-LIKE PROTEASE P20 DOMAIN CONTAINING PROTEIN, EXPRESSED"/>
    <property type="match status" value="1"/>
</dbReference>
<dbReference type="AlphaFoldDB" id="A0AAV5G1T9"/>
<organism evidence="3 4">
    <name type="scientific">Eleusine coracana subsp. coracana</name>
    <dbReference type="NCBI Taxonomy" id="191504"/>
    <lineage>
        <taxon>Eukaryota</taxon>
        <taxon>Viridiplantae</taxon>
        <taxon>Streptophyta</taxon>
        <taxon>Embryophyta</taxon>
        <taxon>Tracheophyta</taxon>
        <taxon>Spermatophyta</taxon>
        <taxon>Magnoliopsida</taxon>
        <taxon>Liliopsida</taxon>
        <taxon>Poales</taxon>
        <taxon>Poaceae</taxon>
        <taxon>PACMAD clade</taxon>
        <taxon>Chloridoideae</taxon>
        <taxon>Cynodonteae</taxon>
        <taxon>Eleusininae</taxon>
        <taxon>Eleusine</taxon>
    </lineage>
</organism>
<name>A0AAV5G1T9_ELECO</name>
<dbReference type="PANTHER" id="PTHR48104">
    <property type="entry name" value="METACASPASE-4"/>
    <property type="match status" value="1"/>
</dbReference>
<keyword evidence="4" id="KW-1185">Reference proteome</keyword>
<dbReference type="Gene3D" id="3.40.50.12660">
    <property type="match status" value="1"/>
</dbReference>
<gene>
    <name evidence="3" type="primary">gn00033</name>
    <name evidence="3" type="ORF">PR202_gn00033</name>
</gene>
<sequence>MGNPRPPSWWCGHCGMSLAAFPAPGSGSSVRCSFCHRVTRIQPQHGEHERGLINAFVAPARLPVPESRELPSSYPRSACKKRALIVGVSYTNTSLQLDGPINDVREMRRLLCDKFAFPSSCILELTEIESDPCRVPTRENLLLAMRWLVDGTSSGDSLVFHFSGHGTQEPDLNGDEVDGYNEALCPVDVERSGKILDDEINEIMIRPLGRGVKLHAIIDTCHSGTMLDLPYLCRLSRPKRPCGGLAISISSCRDDQRCAETTVEGGSLGVMTESFIKAVEAEPGTTYGRLLSAMRARICDGHGNRRLRGPLKSFVRRVMSSSAQVRDSGHRFHLCFISLPRLHVIAVITISAHSKVKNCVQEPQLCSSEVFDIYRKPFLL</sequence>
<dbReference type="InterPro" id="IPR029030">
    <property type="entry name" value="Caspase-like_dom_sf"/>
</dbReference>
<accession>A0AAV5G1T9</accession>
<dbReference type="GO" id="GO:0006508">
    <property type="term" value="P:proteolysis"/>
    <property type="evidence" value="ECO:0007669"/>
    <property type="project" value="InterPro"/>
</dbReference>
<comment type="caution">
    <text evidence="3">The sequence shown here is derived from an EMBL/GenBank/DDBJ whole genome shotgun (WGS) entry which is preliminary data.</text>
</comment>
<dbReference type="GO" id="GO:0005737">
    <property type="term" value="C:cytoplasm"/>
    <property type="evidence" value="ECO:0007669"/>
    <property type="project" value="TreeGrafter"/>
</dbReference>
<reference evidence="3" key="2">
    <citation type="submission" date="2021-12" db="EMBL/GenBank/DDBJ databases">
        <title>Resequencing data analysis of finger millet.</title>
        <authorList>
            <person name="Hatakeyama M."/>
            <person name="Aluri S."/>
            <person name="Balachadran M.T."/>
            <person name="Sivarajan S.R."/>
            <person name="Poveda L."/>
            <person name="Shimizu-Inatsugi R."/>
            <person name="Schlapbach R."/>
            <person name="Sreeman S.M."/>
            <person name="Shimizu K.K."/>
        </authorList>
    </citation>
    <scope>NUCLEOTIDE SEQUENCE</scope>
</reference>
<dbReference type="Proteomes" id="UP001054889">
    <property type="component" value="Unassembled WGS sequence"/>
</dbReference>
<comment type="similarity">
    <text evidence="1">Belongs to the peptidase C14B family.</text>
</comment>
<dbReference type="InterPro" id="IPR050452">
    <property type="entry name" value="Metacaspase"/>
</dbReference>
<feature type="domain" description="Peptidase C14 caspase" evidence="2">
    <location>
        <begin position="80"/>
        <end position="298"/>
    </location>
</feature>
<dbReference type="InterPro" id="IPR011600">
    <property type="entry name" value="Pept_C14_caspase"/>
</dbReference>
<evidence type="ECO:0000256" key="1">
    <source>
        <dbReference type="ARBA" id="ARBA00009005"/>
    </source>
</evidence>
<reference evidence="3" key="1">
    <citation type="journal article" date="2018" name="DNA Res.">
        <title>Multiple hybrid de novo genome assembly of finger millet, an orphan allotetraploid crop.</title>
        <authorList>
            <person name="Hatakeyama M."/>
            <person name="Aluri S."/>
            <person name="Balachadran M.T."/>
            <person name="Sivarajan S.R."/>
            <person name="Patrignani A."/>
            <person name="Gruter S."/>
            <person name="Poveda L."/>
            <person name="Shimizu-Inatsugi R."/>
            <person name="Baeten J."/>
            <person name="Francoijs K.J."/>
            <person name="Nataraja K.N."/>
            <person name="Reddy Y.A.N."/>
            <person name="Phadnis S."/>
            <person name="Ravikumar R.L."/>
            <person name="Schlapbach R."/>
            <person name="Sreeman S.M."/>
            <person name="Shimizu K.K."/>
        </authorList>
    </citation>
    <scope>NUCLEOTIDE SEQUENCE</scope>
</reference>
<protein>
    <recommendedName>
        <fullName evidence="2">Peptidase C14 caspase domain-containing protein</fullName>
    </recommendedName>
</protein>
<evidence type="ECO:0000259" key="2">
    <source>
        <dbReference type="Pfam" id="PF00656"/>
    </source>
</evidence>
<dbReference type="Pfam" id="PF00656">
    <property type="entry name" value="Peptidase_C14"/>
    <property type="match status" value="1"/>
</dbReference>
<dbReference type="EMBL" id="BQKI01000199">
    <property type="protein sequence ID" value="GJN40737.1"/>
    <property type="molecule type" value="Genomic_DNA"/>
</dbReference>
<dbReference type="GO" id="GO:0004197">
    <property type="term" value="F:cysteine-type endopeptidase activity"/>
    <property type="evidence" value="ECO:0007669"/>
    <property type="project" value="InterPro"/>
</dbReference>
<dbReference type="SUPFAM" id="SSF52129">
    <property type="entry name" value="Caspase-like"/>
    <property type="match status" value="1"/>
</dbReference>
<proteinExistence type="inferred from homology"/>
<evidence type="ECO:0000313" key="3">
    <source>
        <dbReference type="EMBL" id="GJN40737.1"/>
    </source>
</evidence>